<proteinExistence type="inferred from homology"/>
<dbReference type="GO" id="GO:0004521">
    <property type="term" value="F:RNA endonuclease activity"/>
    <property type="evidence" value="ECO:0007669"/>
    <property type="project" value="UniProtKB-UniRule"/>
</dbReference>
<dbReference type="GO" id="GO:0004222">
    <property type="term" value="F:metalloendopeptidase activity"/>
    <property type="evidence" value="ECO:0007669"/>
    <property type="project" value="InterPro"/>
</dbReference>
<dbReference type="STRING" id="663278.Ethha_1189"/>
<evidence type="ECO:0000256" key="7">
    <source>
        <dbReference type="ARBA" id="ARBA00022801"/>
    </source>
</evidence>
<comment type="function">
    <text evidence="9">Single strand-specific metallo-endoribonuclease involved in late-stage 70S ribosome quality control and in maturation of the 3' terminus of the 16S rRNA.</text>
</comment>
<feature type="binding site" evidence="9">
    <location>
        <position position="133"/>
    </location>
    <ligand>
        <name>Zn(2+)</name>
        <dbReference type="ChEBI" id="CHEBI:29105"/>
        <note>catalytic</note>
    </ligand>
</feature>
<accession>E6U534</accession>
<keyword evidence="3 9" id="KW-0698">rRNA processing</keyword>
<dbReference type="GO" id="GO:0008270">
    <property type="term" value="F:zinc ion binding"/>
    <property type="evidence" value="ECO:0007669"/>
    <property type="project" value="UniProtKB-UniRule"/>
</dbReference>
<reference evidence="10 11" key="1">
    <citation type="submission" date="2010-12" db="EMBL/GenBank/DDBJ databases">
        <title>Complete sequence of Ethanoligenens harbinense YUAN-3.</title>
        <authorList>
            <person name="Lucas S."/>
            <person name="Copeland A."/>
            <person name="Lapidus A."/>
            <person name="Cheng J.-F."/>
            <person name="Bruce D."/>
            <person name="Goodwin L."/>
            <person name="Pitluck S."/>
            <person name="Chertkov O."/>
            <person name="Misra M."/>
            <person name="Detter J.C."/>
            <person name="Han C."/>
            <person name="Tapia R."/>
            <person name="Land M."/>
            <person name="Hauser L."/>
            <person name="Jeffries C."/>
            <person name="Kyrpides N."/>
            <person name="Ivanova N."/>
            <person name="Mikhailova N."/>
            <person name="Wang A."/>
            <person name="Mouttaki H."/>
            <person name="He Z."/>
            <person name="Zhou J."/>
            <person name="Hemme C.L."/>
            <person name="Woyke T."/>
        </authorList>
    </citation>
    <scope>NUCLEOTIDE SEQUENCE [LARGE SCALE GENOMIC DNA]</scope>
    <source>
        <strain evidence="11">DSM 18485 / JCM 12961 / CGMCC 1.5033 / YUAN-3</strain>
    </source>
</reference>
<feature type="binding site" evidence="9">
    <location>
        <position position="123"/>
    </location>
    <ligand>
        <name>Zn(2+)</name>
        <dbReference type="ChEBI" id="CHEBI:29105"/>
        <note>catalytic</note>
    </ligand>
</feature>
<evidence type="ECO:0000256" key="3">
    <source>
        <dbReference type="ARBA" id="ARBA00022552"/>
    </source>
</evidence>
<sequence length="164" mass="18278">MDKLKVYIDNRQKSVKIPSGLRLLVRRCCNATLANEGFEGSAEVNVTFVDDAQIKELNAQYRHKDTATDVLSFPMGENGKFDLNPDTGAYVLGDVVISLETATAQAEKYGHSLQHEVAFLTVHSMLHILGYDHEQGGIEAVRMHEHEDVIMNALGFPRDVYEEG</sequence>
<dbReference type="InterPro" id="IPR023091">
    <property type="entry name" value="MetalPrtase_cat_dom_sf_prd"/>
</dbReference>
<keyword evidence="6 9" id="KW-0255">Endonuclease</keyword>
<dbReference type="InterPro" id="IPR020549">
    <property type="entry name" value="YbeY_CS"/>
</dbReference>
<dbReference type="PROSITE" id="PS01306">
    <property type="entry name" value="UPF0054"/>
    <property type="match status" value="1"/>
</dbReference>
<evidence type="ECO:0000256" key="9">
    <source>
        <dbReference type="HAMAP-Rule" id="MF_00009"/>
    </source>
</evidence>
<keyword evidence="4 9" id="KW-0540">Nuclease</keyword>
<dbReference type="GO" id="GO:0006364">
    <property type="term" value="P:rRNA processing"/>
    <property type="evidence" value="ECO:0007669"/>
    <property type="project" value="UniProtKB-UniRule"/>
</dbReference>
<evidence type="ECO:0000256" key="2">
    <source>
        <dbReference type="ARBA" id="ARBA00022517"/>
    </source>
</evidence>
<dbReference type="PANTHER" id="PTHR46986">
    <property type="entry name" value="ENDORIBONUCLEASE YBEY, CHLOROPLASTIC"/>
    <property type="match status" value="1"/>
</dbReference>
<name>E6U534_ETHHY</name>
<dbReference type="GO" id="GO:0005737">
    <property type="term" value="C:cytoplasm"/>
    <property type="evidence" value="ECO:0007669"/>
    <property type="project" value="UniProtKB-SubCell"/>
</dbReference>
<dbReference type="KEGG" id="eha:Ethha_1189"/>
<organism evidence="10 11">
    <name type="scientific">Ethanoligenens harbinense (strain DSM 18485 / JCM 12961 / CGMCC 1.5033 / YUAN-3)</name>
    <dbReference type="NCBI Taxonomy" id="663278"/>
    <lineage>
        <taxon>Bacteria</taxon>
        <taxon>Bacillati</taxon>
        <taxon>Bacillota</taxon>
        <taxon>Clostridia</taxon>
        <taxon>Eubacteriales</taxon>
        <taxon>Oscillospiraceae</taxon>
        <taxon>Ethanoligenens</taxon>
    </lineage>
</organism>
<dbReference type="EC" id="3.1.-.-" evidence="9"/>
<comment type="cofactor">
    <cofactor evidence="9">
        <name>Zn(2+)</name>
        <dbReference type="ChEBI" id="CHEBI:29105"/>
    </cofactor>
    <text evidence="9">Binds 1 zinc ion.</text>
</comment>
<dbReference type="RefSeq" id="WP_013485101.1">
    <property type="nucleotide sequence ID" value="NC_014828.1"/>
</dbReference>
<keyword evidence="5 9" id="KW-0479">Metal-binding</keyword>
<dbReference type="PANTHER" id="PTHR46986:SF1">
    <property type="entry name" value="ENDORIBONUCLEASE YBEY, CHLOROPLASTIC"/>
    <property type="match status" value="1"/>
</dbReference>
<dbReference type="Proteomes" id="UP000001551">
    <property type="component" value="Chromosome"/>
</dbReference>
<evidence type="ECO:0000256" key="1">
    <source>
        <dbReference type="ARBA" id="ARBA00010875"/>
    </source>
</evidence>
<keyword evidence="11" id="KW-1185">Reference proteome</keyword>
<evidence type="ECO:0000313" key="10">
    <source>
        <dbReference type="EMBL" id="ADU26740.1"/>
    </source>
</evidence>
<comment type="similarity">
    <text evidence="1 9">Belongs to the endoribonuclease YbeY family.</text>
</comment>
<evidence type="ECO:0000256" key="5">
    <source>
        <dbReference type="ARBA" id="ARBA00022723"/>
    </source>
</evidence>
<dbReference type="InterPro" id="IPR002036">
    <property type="entry name" value="YbeY"/>
</dbReference>
<dbReference type="SUPFAM" id="SSF55486">
    <property type="entry name" value="Metalloproteases ('zincins'), catalytic domain"/>
    <property type="match status" value="1"/>
</dbReference>
<evidence type="ECO:0000256" key="4">
    <source>
        <dbReference type="ARBA" id="ARBA00022722"/>
    </source>
</evidence>
<evidence type="ECO:0000256" key="8">
    <source>
        <dbReference type="ARBA" id="ARBA00022833"/>
    </source>
</evidence>
<dbReference type="Gene3D" id="3.40.390.30">
    <property type="entry name" value="Metalloproteases ('zincins'), catalytic domain"/>
    <property type="match status" value="1"/>
</dbReference>
<keyword evidence="2 9" id="KW-0690">Ribosome biogenesis</keyword>
<gene>
    <name evidence="9" type="primary">ybeY</name>
    <name evidence="10" type="ordered locus">Ethha_1189</name>
</gene>
<feature type="binding site" evidence="9">
    <location>
        <position position="127"/>
    </location>
    <ligand>
        <name>Zn(2+)</name>
        <dbReference type="ChEBI" id="CHEBI:29105"/>
        <note>catalytic</note>
    </ligand>
</feature>
<dbReference type="EMBL" id="CP002400">
    <property type="protein sequence ID" value="ADU26740.1"/>
    <property type="molecule type" value="Genomic_DNA"/>
</dbReference>
<dbReference type="HOGENOM" id="CLU_106710_3_0_9"/>
<dbReference type="HAMAP" id="MF_00009">
    <property type="entry name" value="Endoribonucl_YbeY"/>
    <property type="match status" value="1"/>
</dbReference>
<dbReference type="NCBIfam" id="TIGR00043">
    <property type="entry name" value="rRNA maturation RNase YbeY"/>
    <property type="match status" value="1"/>
</dbReference>
<dbReference type="eggNOG" id="COG0319">
    <property type="taxonomic scope" value="Bacteria"/>
</dbReference>
<keyword evidence="9" id="KW-0963">Cytoplasm</keyword>
<keyword evidence="7 9" id="KW-0378">Hydrolase</keyword>
<keyword evidence="8 9" id="KW-0862">Zinc</keyword>
<dbReference type="Pfam" id="PF02130">
    <property type="entry name" value="YbeY"/>
    <property type="match status" value="1"/>
</dbReference>
<evidence type="ECO:0000313" key="11">
    <source>
        <dbReference type="Proteomes" id="UP000001551"/>
    </source>
</evidence>
<comment type="subcellular location">
    <subcellularLocation>
        <location evidence="9">Cytoplasm</location>
    </subcellularLocation>
</comment>
<protein>
    <recommendedName>
        <fullName evidence="9">Endoribonuclease YbeY</fullName>
        <ecNumber evidence="9">3.1.-.-</ecNumber>
    </recommendedName>
</protein>
<evidence type="ECO:0000256" key="6">
    <source>
        <dbReference type="ARBA" id="ARBA00022759"/>
    </source>
</evidence>
<dbReference type="AlphaFoldDB" id="E6U534"/>